<reference evidence="1 2" key="1">
    <citation type="submission" date="2016-10" db="EMBL/GenBank/DDBJ databases">
        <title>The Draft Genome Sequence of Actinokineospora bangkokensis 44EHWT reveals the biosynthetic pathway of antifungal compounds Thailandins with unusual extender unit butylmalonyl-CoA.</title>
        <authorList>
            <person name="Greule A."/>
            <person name="Intra B."/>
            <person name="Flemming S."/>
            <person name="Rommel M.G."/>
            <person name="Panbangred W."/>
            <person name="Bechthold A."/>
        </authorList>
    </citation>
    <scope>NUCLEOTIDE SEQUENCE [LARGE SCALE GENOMIC DNA]</scope>
    <source>
        <strain evidence="1 2">44EHW</strain>
    </source>
</reference>
<keyword evidence="2" id="KW-1185">Reference proteome</keyword>
<sequence length="214" mass="22227">MRVRADRVAVTGAHGPLLRATSLEVGPGELAVVAGDPRAGHTPFALAVTGRITPSSGEVRPAGADLRARSAPVDSPGVSEPEGALPTADVVAEELALAGLRSRRADVRQVLDAHGLAARTRFEDVAPAARTALLADLAARRPGVELLVLDTPDRHTDDHRDWWDTAVRHAGSGLAVVVLCGTATARALPVTPARLRSVDQPAPLTCTDTLVVTP</sequence>
<dbReference type="SUPFAM" id="SSF52540">
    <property type="entry name" value="P-loop containing nucleoside triphosphate hydrolases"/>
    <property type="match status" value="1"/>
</dbReference>
<evidence type="ECO:0000313" key="1">
    <source>
        <dbReference type="EMBL" id="OLR94507.1"/>
    </source>
</evidence>
<protein>
    <recommendedName>
        <fullName evidence="3">ABC transporter ATP-binding protein</fullName>
    </recommendedName>
</protein>
<proteinExistence type="predicted"/>
<dbReference type="Proteomes" id="UP000186040">
    <property type="component" value="Unassembled WGS sequence"/>
</dbReference>
<dbReference type="STRING" id="1193682.BJP25_12235"/>
<gene>
    <name evidence="1" type="ORF">BJP25_12235</name>
</gene>
<comment type="caution">
    <text evidence="1">The sequence shown here is derived from an EMBL/GenBank/DDBJ whole genome shotgun (WGS) entry which is preliminary data.</text>
</comment>
<dbReference type="OrthoDB" id="3775353at2"/>
<dbReference type="InterPro" id="IPR027417">
    <property type="entry name" value="P-loop_NTPase"/>
</dbReference>
<organism evidence="1 2">
    <name type="scientific">Actinokineospora bangkokensis</name>
    <dbReference type="NCBI Taxonomy" id="1193682"/>
    <lineage>
        <taxon>Bacteria</taxon>
        <taxon>Bacillati</taxon>
        <taxon>Actinomycetota</taxon>
        <taxon>Actinomycetes</taxon>
        <taxon>Pseudonocardiales</taxon>
        <taxon>Pseudonocardiaceae</taxon>
        <taxon>Actinokineospora</taxon>
    </lineage>
</organism>
<name>A0A1Q9LR26_9PSEU</name>
<dbReference type="Gene3D" id="3.40.50.300">
    <property type="entry name" value="P-loop containing nucleotide triphosphate hydrolases"/>
    <property type="match status" value="1"/>
</dbReference>
<dbReference type="RefSeq" id="WP_075973886.1">
    <property type="nucleotide sequence ID" value="NZ_MKQR01000007.1"/>
</dbReference>
<accession>A0A1Q9LR26</accession>
<evidence type="ECO:0008006" key="3">
    <source>
        <dbReference type="Google" id="ProtNLM"/>
    </source>
</evidence>
<dbReference type="AlphaFoldDB" id="A0A1Q9LR26"/>
<evidence type="ECO:0000313" key="2">
    <source>
        <dbReference type="Proteomes" id="UP000186040"/>
    </source>
</evidence>
<dbReference type="EMBL" id="MKQR01000007">
    <property type="protein sequence ID" value="OLR94507.1"/>
    <property type="molecule type" value="Genomic_DNA"/>
</dbReference>